<reference evidence="2" key="1">
    <citation type="submission" date="2022-07" db="EMBL/GenBank/DDBJ databases">
        <authorList>
            <person name="Macas J."/>
            <person name="Novak P."/>
            <person name="Neumann P."/>
        </authorList>
    </citation>
    <scope>NUCLEOTIDE SEQUENCE</scope>
</reference>
<proteinExistence type="predicted"/>
<feature type="transmembrane region" description="Helical" evidence="1">
    <location>
        <begin position="29"/>
        <end position="47"/>
    </location>
</feature>
<keyword evidence="1" id="KW-0812">Transmembrane</keyword>
<dbReference type="AlphaFoldDB" id="A0A9P0YRE4"/>
<evidence type="ECO:0000313" key="2">
    <source>
        <dbReference type="EMBL" id="CAH9072799.1"/>
    </source>
</evidence>
<sequence>MSTEKELSPLASAPSPPWDILDYIPYNKLIALSVCVVIICAIALVLFTKKYIDSHGLTLAFWAMMLFGSDVLDAWDVVSITAYIIFIHIVVNLLGLVYWISLGVGHYKKKSTWPSIDVLFEIGVWFFMFSLSWLEFSIRATLRNNKYFRVYRWYPIAIAFVSMVENYWMRNREMRVDQLKSQFIQTLEDAFNDFIDACMEEAQIGNIPFDQKVNDFTVSVAQHREALIVAQQQMVCLDF</sequence>
<dbReference type="OrthoDB" id="1304731at2759"/>
<protein>
    <submittedName>
        <fullName evidence="2">Uncharacterized protein</fullName>
    </submittedName>
</protein>
<dbReference type="EMBL" id="CAMAPE010000008">
    <property type="protein sequence ID" value="CAH9072799.1"/>
    <property type="molecule type" value="Genomic_DNA"/>
</dbReference>
<name>A0A9P0YRE4_CUSEU</name>
<feature type="transmembrane region" description="Helical" evidence="1">
    <location>
        <begin position="59"/>
        <end position="75"/>
    </location>
</feature>
<feature type="transmembrane region" description="Helical" evidence="1">
    <location>
        <begin position="81"/>
        <end position="100"/>
    </location>
</feature>
<keyword evidence="1" id="KW-0472">Membrane</keyword>
<evidence type="ECO:0000256" key="1">
    <source>
        <dbReference type="SAM" id="Phobius"/>
    </source>
</evidence>
<feature type="transmembrane region" description="Helical" evidence="1">
    <location>
        <begin position="151"/>
        <end position="169"/>
    </location>
</feature>
<organism evidence="2 3">
    <name type="scientific">Cuscuta europaea</name>
    <name type="common">European dodder</name>
    <dbReference type="NCBI Taxonomy" id="41803"/>
    <lineage>
        <taxon>Eukaryota</taxon>
        <taxon>Viridiplantae</taxon>
        <taxon>Streptophyta</taxon>
        <taxon>Embryophyta</taxon>
        <taxon>Tracheophyta</taxon>
        <taxon>Spermatophyta</taxon>
        <taxon>Magnoliopsida</taxon>
        <taxon>eudicotyledons</taxon>
        <taxon>Gunneridae</taxon>
        <taxon>Pentapetalae</taxon>
        <taxon>asterids</taxon>
        <taxon>lamiids</taxon>
        <taxon>Solanales</taxon>
        <taxon>Convolvulaceae</taxon>
        <taxon>Cuscuteae</taxon>
        <taxon>Cuscuta</taxon>
        <taxon>Cuscuta subgen. Cuscuta</taxon>
    </lineage>
</organism>
<keyword evidence="3" id="KW-1185">Reference proteome</keyword>
<comment type="caution">
    <text evidence="2">The sequence shown here is derived from an EMBL/GenBank/DDBJ whole genome shotgun (WGS) entry which is preliminary data.</text>
</comment>
<feature type="transmembrane region" description="Helical" evidence="1">
    <location>
        <begin position="112"/>
        <end position="131"/>
    </location>
</feature>
<gene>
    <name evidence="2" type="ORF">CEURO_LOCUS4523</name>
</gene>
<dbReference type="Proteomes" id="UP001152484">
    <property type="component" value="Unassembled WGS sequence"/>
</dbReference>
<accession>A0A9P0YRE4</accession>
<keyword evidence="1" id="KW-1133">Transmembrane helix</keyword>
<evidence type="ECO:0000313" key="3">
    <source>
        <dbReference type="Proteomes" id="UP001152484"/>
    </source>
</evidence>